<protein>
    <submittedName>
        <fullName evidence="3">Aldo/keto reductase</fullName>
    </submittedName>
</protein>
<dbReference type="GO" id="GO:0016491">
    <property type="term" value="F:oxidoreductase activity"/>
    <property type="evidence" value="ECO:0007669"/>
    <property type="project" value="UniProtKB-KW"/>
</dbReference>
<dbReference type="GO" id="GO:0005829">
    <property type="term" value="C:cytosol"/>
    <property type="evidence" value="ECO:0007669"/>
    <property type="project" value="TreeGrafter"/>
</dbReference>
<gene>
    <name evidence="3" type="ORF">IAA98_01545</name>
</gene>
<reference evidence="3" key="1">
    <citation type="submission" date="2020-10" db="EMBL/GenBank/DDBJ databases">
        <authorList>
            <person name="Gilroy R."/>
        </authorList>
    </citation>
    <scope>NUCLEOTIDE SEQUENCE</scope>
    <source>
        <strain evidence="3">ChiGjej1B1-24693</strain>
    </source>
</reference>
<keyword evidence="1" id="KW-0560">Oxidoreductase</keyword>
<dbReference type="PANTHER" id="PTHR43364">
    <property type="entry name" value="NADH-SPECIFIC METHYLGLYOXAL REDUCTASE-RELATED"/>
    <property type="match status" value="1"/>
</dbReference>
<accession>A0A9D1KKI4</accession>
<feature type="domain" description="NADP-dependent oxidoreductase" evidence="2">
    <location>
        <begin position="1"/>
        <end position="181"/>
    </location>
</feature>
<dbReference type="Pfam" id="PF00248">
    <property type="entry name" value="Aldo_ket_red"/>
    <property type="match status" value="1"/>
</dbReference>
<feature type="non-terminal residue" evidence="3">
    <location>
        <position position="1"/>
    </location>
</feature>
<name>A0A9D1KKI4_9ACTN</name>
<evidence type="ECO:0000256" key="1">
    <source>
        <dbReference type="ARBA" id="ARBA00023002"/>
    </source>
</evidence>
<dbReference type="InterPro" id="IPR036812">
    <property type="entry name" value="NAD(P)_OxRdtase_dom_sf"/>
</dbReference>
<dbReference type="AlphaFoldDB" id="A0A9D1KKI4"/>
<organism evidence="3 4">
    <name type="scientific">Candidatus Avipropionibacterium avicola</name>
    <dbReference type="NCBI Taxonomy" id="2840701"/>
    <lineage>
        <taxon>Bacteria</taxon>
        <taxon>Bacillati</taxon>
        <taxon>Actinomycetota</taxon>
        <taxon>Actinomycetes</taxon>
        <taxon>Propionibacteriales</taxon>
        <taxon>Propionibacteriaceae</taxon>
        <taxon>Propionibacteriaceae incertae sedis</taxon>
        <taxon>Candidatus Avipropionibacterium</taxon>
    </lineage>
</organism>
<dbReference type="InterPro" id="IPR023210">
    <property type="entry name" value="NADP_OxRdtase_dom"/>
</dbReference>
<dbReference type="InterPro" id="IPR050523">
    <property type="entry name" value="AKR_Detox_Biosynth"/>
</dbReference>
<evidence type="ECO:0000259" key="2">
    <source>
        <dbReference type="Pfam" id="PF00248"/>
    </source>
</evidence>
<sequence>TPIEETLDVLADLVREGKIRYIGSSNFAGWQVIDADWTARTAGLEPFISAQNHYSWLHRAPEAELVPALLHTGQSLLPFFPLANGALTGKYRRGESAPEGSRMAKQPDRLARVDFDKVEALQSFADERDLSLLQVAIGGLAAMPAVGSVIAGATRVEQITGNAEAGVWVPTDEELETIGELTA</sequence>
<dbReference type="Proteomes" id="UP000886842">
    <property type="component" value="Unassembled WGS sequence"/>
</dbReference>
<comment type="caution">
    <text evidence="3">The sequence shown here is derived from an EMBL/GenBank/DDBJ whole genome shotgun (WGS) entry which is preliminary data.</text>
</comment>
<evidence type="ECO:0000313" key="3">
    <source>
        <dbReference type="EMBL" id="HIT74254.1"/>
    </source>
</evidence>
<reference evidence="3" key="2">
    <citation type="journal article" date="2021" name="PeerJ">
        <title>Extensive microbial diversity within the chicken gut microbiome revealed by metagenomics and culture.</title>
        <authorList>
            <person name="Gilroy R."/>
            <person name="Ravi A."/>
            <person name="Getino M."/>
            <person name="Pursley I."/>
            <person name="Horton D.L."/>
            <person name="Alikhan N.F."/>
            <person name="Baker D."/>
            <person name="Gharbi K."/>
            <person name="Hall N."/>
            <person name="Watson M."/>
            <person name="Adriaenssens E.M."/>
            <person name="Foster-Nyarko E."/>
            <person name="Jarju S."/>
            <person name="Secka A."/>
            <person name="Antonio M."/>
            <person name="Oren A."/>
            <person name="Chaudhuri R.R."/>
            <person name="La Ragione R."/>
            <person name="Hildebrand F."/>
            <person name="Pallen M.J."/>
        </authorList>
    </citation>
    <scope>NUCLEOTIDE SEQUENCE</scope>
    <source>
        <strain evidence="3">ChiGjej1B1-24693</strain>
    </source>
</reference>
<dbReference type="PANTHER" id="PTHR43364:SF4">
    <property type="entry name" value="NAD(P)-LINKED OXIDOREDUCTASE SUPERFAMILY PROTEIN"/>
    <property type="match status" value="1"/>
</dbReference>
<dbReference type="EMBL" id="DVLP01000044">
    <property type="protein sequence ID" value="HIT74254.1"/>
    <property type="molecule type" value="Genomic_DNA"/>
</dbReference>
<dbReference type="SUPFAM" id="SSF51430">
    <property type="entry name" value="NAD(P)-linked oxidoreductase"/>
    <property type="match status" value="1"/>
</dbReference>
<dbReference type="Gene3D" id="3.20.20.100">
    <property type="entry name" value="NADP-dependent oxidoreductase domain"/>
    <property type="match status" value="1"/>
</dbReference>
<proteinExistence type="predicted"/>
<evidence type="ECO:0000313" key="4">
    <source>
        <dbReference type="Proteomes" id="UP000886842"/>
    </source>
</evidence>